<keyword evidence="1 2" id="KW-0732">Signal</keyword>
<dbReference type="OMA" id="AISWEFA"/>
<dbReference type="InterPro" id="IPR036908">
    <property type="entry name" value="RlpA-like_sf"/>
</dbReference>
<dbReference type="CDD" id="cd22191">
    <property type="entry name" value="DPBB_RlpA_EXP_N-like"/>
    <property type="match status" value="1"/>
</dbReference>
<reference evidence="4" key="1">
    <citation type="journal article" date="2017" name="Nat. Ecol. Evol.">
        <title>Genome expansion and lineage-specific genetic innovations in the forest pathogenic fungi Armillaria.</title>
        <authorList>
            <person name="Sipos G."/>
            <person name="Prasanna A.N."/>
            <person name="Walter M.C."/>
            <person name="O'Connor E."/>
            <person name="Balint B."/>
            <person name="Krizsan K."/>
            <person name="Kiss B."/>
            <person name="Hess J."/>
            <person name="Varga T."/>
            <person name="Slot J."/>
            <person name="Riley R."/>
            <person name="Boka B."/>
            <person name="Rigling D."/>
            <person name="Barry K."/>
            <person name="Lee J."/>
            <person name="Mihaltcheva S."/>
            <person name="LaButti K."/>
            <person name="Lipzen A."/>
            <person name="Waldron R."/>
            <person name="Moloney N.M."/>
            <person name="Sperisen C."/>
            <person name="Kredics L."/>
            <person name="Vagvoelgyi C."/>
            <person name="Patrignani A."/>
            <person name="Fitzpatrick D."/>
            <person name="Nagy I."/>
            <person name="Doyle S."/>
            <person name="Anderson J.B."/>
            <person name="Grigoriev I.V."/>
            <person name="Gueldener U."/>
            <person name="Muensterkoetter M."/>
            <person name="Nagy L.G."/>
        </authorList>
    </citation>
    <scope>NUCLEOTIDE SEQUENCE [LARGE SCALE GENOMIC DNA]</scope>
    <source>
        <strain evidence="4">C18/9</strain>
    </source>
</reference>
<dbReference type="PANTHER" id="PTHR31836:SF25">
    <property type="entry name" value="RLPA-LIKE PROTEIN DOUBLE-PSI BETA-BARREL DOMAIN-CONTAINING PROTEIN"/>
    <property type="match status" value="1"/>
</dbReference>
<evidence type="ECO:0000256" key="1">
    <source>
        <dbReference type="ARBA" id="ARBA00022729"/>
    </source>
</evidence>
<dbReference type="Gene3D" id="2.40.40.10">
    <property type="entry name" value="RlpA-like domain"/>
    <property type="match status" value="1"/>
</dbReference>
<gene>
    <name evidence="3" type="ORF">ARMOST_01114</name>
</gene>
<dbReference type="EMBL" id="FUEG01000001">
    <property type="protein sequence ID" value="SJK97859.1"/>
    <property type="molecule type" value="Genomic_DNA"/>
</dbReference>
<dbReference type="STRING" id="47428.A0A284QN26"/>
<name>A0A284QN26_ARMOS</name>
<protein>
    <submittedName>
        <fullName evidence="3">Uncharacterized protein</fullName>
    </submittedName>
</protein>
<dbReference type="PANTHER" id="PTHR31836">
    <property type="match status" value="1"/>
</dbReference>
<evidence type="ECO:0000256" key="2">
    <source>
        <dbReference type="SAM" id="SignalP"/>
    </source>
</evidence>
<feature type="signal peptide" evidence="2">
    <location>
        <begin position="1"/>
        <end position="21"/>
    </location>
</feature>
<dbReference type="SUPFAM" id="SSF50685">
    <property type="entry name" value="Barwin-like endoglucanases"/>
    <property type="match status" value="1"/>
</dbReference>
<accession>A0A284QN26</accession>
<keyword evidence="4" id="KW-1185">Reference proteome</keyword>
<evidence type="ECO:0000313" key="3">
    <source>
        <dbReference type="EMBL" id="SJK97859.1"/>
    </source>
</evidence>
<dbReference type="InterPro" id="IPR051477">
    <property type="entry name" value="Expansin_CellWall"/>
</dbReference>
<proteinExistence type="predicted"/>
<dbReference type="AlphaFoldDB" id="A0A284QN26"/>
<organism evidence="3 4">
    <name type="scientific">Armillaria ostoyae</name>
    <name type="common">Armillaria root rot fungus</name>
    <dbReference type="NCBI Taxonomy" id="47428"/>
    <lineage>
        <taxon>Eukaryota</taxon>
        <taxon>Fungi</taxon>
        <taxon>Dikarya</taxon>
        <taxon>Basidiomycota</taxon>
        <taxon>Agaricomycotina</taxon>
        <taxon>Agaricomycetes</taxon>
        <taxon>Agaricomycetidae</taxon>
        <taxon>Agaricales</taxon>
        <taxon>Marasmiineae</taxon>
        <taxon>Physalacriaceae</taxon>
        <taxon>Armillaria</taxon>
    </lineage>
</organism>
<dbReference type="Proteomes" id="UP000219338">
    <property type="component" value="Unassembled WGS sequence"/>
</dbReference>
<feature type="chain" id="PRO_5011995547" evidence="2">
    <location>
        <begin position="22"/>
        <end position="136"/>
    </location>
</feature>
<sequence length="136" mass="14205">MFSVVTLIVAFFACLQSLVLSAPIPSQGVQKRATGQATYFYLGVGNCGEDDTGKDSEFIVALDSTTYGSGEYCNTYVSITDTTTGETQKGLVRDSCPSCGVGSIDMSTGLFTALHGSTDAGVFAISWEFASDDSSS</sequence>
<evidence type="ECO:0000313" key="4">
    <source>
        <dbReference type="Proteomes" id="UP000219338"/>
    </source>
</evidence>
<dbReference type="OrthoDB" id="623670at2759"/>